<dbReference type="EMBL" id="MUBJ01000003">
    <property type="protein sequence ID" value="OTA17465.1"/>
    <property type="molecule type" value="Genomic_DNA"/>
</dbReference>
<sequence>MSNKPISLKQALYRAGLGISLFTFISKKAKNECETNLNNLNFV</sequence>
<dbReference type="STRING" id="351656.Xvie_00849"/>
<evidence type="ECO:0000313" key="1">
    <source>
        <dbReference type="EMBL" id="OTA17465.1"/>
    </source>
</evidence>
<reference evidence="1 2" key="1">
    <citation type="submission" date="2016-10" db="EMBL/GenBank/DDBJ databases">
        <title>Systematic genetic and metabolomic analysis of Xenorhabdus and Photorhabdus spp., highlights the requirements for a dual symbiotic and pathogenic life style.</title>
        <authorList>
            <person name="Tobias N.J."/>
            <person name="Wolff H."/>
            <person name="Djahanschiri B."/>
            <person name="Pidot S.J."/>
            <person name="Stinear T.P."/>
            <person name="Ebersberger I."/>
            <person name="Bode H.B."/>
        </authorList>
    </citation>
    <scope>NUCLEOTIDE SEQUENCE [LARGE SCALE GENOMIC DNA]</scope>
    <source>
        <strain evidence="1 2">DSM 22392</strain>
    </source>
</reference>
<accession>A0A1Y2SIR1</accession>
<proteinExistence type="predicted"/>
<name>A0A1Y2SIR1_9GAMM</name>
<gene>
    <name evidence="1" type="ORF">Xvie_00849</name>
</gene>
<comment type="caution">
    <text evidence="1">The sequence shown here is derived from an EMBL/GenBank/DDBJ whole genome shotgun (WGS) entry which is preliminary data.</text>
</comment>
<dbReference type="Proteomes" id="UP000194350">
    <property type="component" value="Unassembled WGS sequence"/>
</dbReference>
<dbReference type="RefSeq" id="WP_279625672.1">
    <property type="nucleotide sequence ID" value="NZ_CAWNGD010000073.1"/>
</dbReference>
<evidence type="ECO:0000313" key="2">
    <source>
        <dbReference type="Proteomes" id="UP000194350"/>
    </source>
</evidence>
<dbReference type="AlphaFoldDB" id="A0A1Y2SIR1"/>
<keyword evidence="2" id="KW-1185">Reference proteome</keyword>
<protein>
    <submittedName>
        <fullName evidence="1">Uncharacterized protein</fullName>
    </submittedName>
</protein>
<organism evidence="1 2">
    <name type="scientific">Xenorhabdus vietnamensis</name>
    <dbReference type="NCBI Taxonomy" id="351656"/>
    <lineage>
        <taxon>Bacteria</taxon>
        <taxon>Pseudomonadati</taxon>
        <taxon>Pseudomonadota</taxon>
        <taxon>Gammaproteobacteria</taxon>
        <taxon>Enterobacterales</taxon>
        <taxon>Morganellaceae</taxon>
        <taxon>Xenorhabdus</taxon>
    </lineage>
</organism>